<dbReference type="Pfam" id="PF00440">
    <property type="entry name" value="TetR_N"/>
    <property type="match status" value="1"/>
</dbReference>
<gene>
    <name evidence="6" type="ORF">DB31_0248</name>
</gene>
<dbReference type="PRINTS" id="PR00455">
    <property type="entry name" value="HTHTETR"/>
</dbReference>
<dbReference type="OrthoDB" id="9793734at2"/>
<dbReference type="SUPFAM" id="SSF46689">
    <property type="entry name" value="Homeodomain-like"/>
    <property type="match status" value="1"/>
</dbReference>
<reference evidence="6 7" key="1">
    <citation type="submission" date="2014-04" db="EMBL/GenBank/DDBJ databases">
        <title>Genome assembly of Hyalangium minutum DSM 14724.</title>
        <authorList>
            <person name="Sharma G."/>
            <person name="Subramanian S."/>
        </authorList>
    </citation>
    <scope>NUCLEOTIDE SEQUENCE [LARGE SCALE GENOMIC DNA]</scope>
    <source>
        <strain evidence="6 7">DSM 14724</strain>
    </source>
</reference>
<evidence type="ECO:0000313" key="7">
    <source>
        <dbReference type="Proteomes" id="UP000028725"/>
    </source>
</evidence>
<dbReference type="Proteomes" id="UP000028725">
    <property type="component" value="Unassembled WGS sequence"/>
</dbReference>
<evidence type="ECO:0000256" key="1">
    <source>
        <dbReference type="ARBA" id="ARBA00023015"/>
    </source>
</evidence>
<dbReference type="InterPro" id="IPR011075">
    <property type="entry name" value="TetR_C"/>
</dbReference>
<keyword evidence="3" id="KW-0804">Transcription</keyword>
<dbReference type="InterPro" id="IPR009057">
    <property type="entry name" value="Homeodomain-like_sf"/>
</dbReference>
<dbReference type="STRING" id="394096.DB31_0248"/>
<evidence type="ECO:0000256" key="3">
    <source>
        <dbReference type="ARBA" id="ARBA00023163"/>
    </source>
</evidence>
<evidence type="ECO:0000256" key="2">
    <source>
        <dbReference type="ARBA" id="ARBA00023125"/>
    </source>
</evidence>
<organism evidence="6 7">
    <name type="scientific">Hyalangium minutum</name>
    <dbReference type="NCBI Taxonomy" id="394096"/>
    <lineage>
        <taxon>Bacteria</taxon>
        <taxon>Pseudomonadati</taxon>
        <taxon>Myxococcota</taxon>
        <taxon>Myxococcia</taxon>
        <taxon>Myxococcales</taxon>
        <taxon>Cystobacterineae</taxon>
        <taxon>Archangiaceae</taxon>
        <taxon>Hyalangium</taxon>
    </lineage>
</organism>
<dbReference type="Gene3D" id="1.10.357.10">
    <property type="entry name" value="Tetracycline Repressor, domain 2"/>
    <property type="match status" value="1"/>
</dbReference>
<evidence type="ECO:0000259" key="5">
    <source>
        <dbReference type="PROSITE" id="PS50977"/>
    </source>
</evidence>
<keyword evidence="7" id="KW-1185">Reference proteome</keyword>
<dbReference type="EMBL" id="JMCB01000001">
    <property type="protein sequence ID" value="KFE71987.1"/>
    <property type="molecule type" value="Genomic_DNA"/>
</dbReference>
<name>A0A085WWC4_9BACT</name>
<protein>
    <submittedName>
        <fullName evidence="6">Transcriptional regulator, TetR family protein</fullName>
    </submittedName>
</protein>
<dbReference type="GO" id="GO:0003677">
    <property type="term" value="F:DNA binding"/>
    <property type="evidence" value="ECO:0007669"/>
    <property type="project" value="UniProtKB-UniRule"/>
</dbReference>
<feature type="domain" description="HTH tetR-type" evidence="5">
    <location>
        <begin position="4"/>
        <end position="64"/>
    </location>
</feature>
<dbReference type="SUPFAM" id="SSF48498">
    <property type="entry name" value="Tetracyclin repressor-like, C-terminal domain"/>
    <property type="match status" value="1"/>
</dbReference>
<dbReference type="PATRIC" id="fig|394096.3.peg.246"/>
<dbReference type="AlphaFoldDB" id="A0A085WWC4"/>
<evidence type="ECO:0000256" key="4">
    <source>
        <dbReference type="PROSITE-ProRule" id="PRU00335"/>
    </source>
</evidence>
<dbReference type="InterPro" id="IPR036271">
    <property type="entry name" value="Tet_transcr_reg_TetR-rel_C_sf"/>
</dbReference>
<dbReference type="PROSITE" id="PS50977">
    <property type="entry name" value="HTH_TETR_2"/>
    <property type="match status" value="1"/>
</dbReference>
<dbReference type="RefSeq" id="WP_044180824.1">
    <property type="nucleotide sequence ID" value="NZ_JMCB01000001.1"/>
</dbReference>
<dbReference type="InterPro" id="IPR001647">
    <property type="entry name" value="HTH_TetR"/>
</dbReference>
<dbReference type="Pfam" id="PF16925">
    <property type="entry name" value="TetR_C_13"/>
    <property type="match status" value="1"/>
</dbReference>
<keyword evidence="2 4" id="KW-0238">DNA-binding</keyword>
<accession>A0A085WWC4</accession>
<keyword evidence="1" id="KW-0805">Transcription regulation</keyword>
<comment type="caution">
    <text evidence="6">The sequence shown here is derived from an EMBL/GenBank/DDBJ whole genome shotgun (WGS) entry which is preliminary data.</text>
</comment>
<evidence type="ECO:0000313" key="6">
    <source>
        <dbReference type="EMBL" id="KFE71987.1"/>
    </source>
</evidence>
<dbReference type="PANTHER" id="PTHR47506:SF6">
    <property type="entry name" value="HTH-TYPE TRANSCRIPTIONAL REPRESSOR NEMR"/>
    <property type="match status" value="1"/>
</dbReference>
<feature type="DNA-binding region" description="H-T-H motif" evidence="4">
    <location>
        <begin position="27"/>
        <end position="46"/>
    </location>
</feature>
<dbReference type="PANTHER" id="PTHR47506">
    <property type="entry name" value="TRANSCRIPTIONAL REGULATORY PROTEIN"/>
    <property type="match status" value="1"/>
</dbReference>
<sequence length="192" mass="21241">MARASVREQIVVAGMKTLLQQGFNGCGVQDITSAAGVPKGSFYNHFESKEALGVEVVERYWRSSNSRLSLLRDSSIAPLERLRRCFTSQVEALIEWNYERGCLLGNLAAEMSDHSQLIRERVAVAFAEWSRELEKVIQQAQAAGEISASMAPAALAVFLINAWEGAVLRSRVDRSRAALDAFMSITFDKVLT</sequence>
<proteinExistence type="predicted"/>